<dbReference type="HOGENOM" id="CLU_066257_0_0_1"/>
<dbReference type="Pfam" id="PF17667">
    <property type="entry name" value="Pkinase_fungal"/>
    <property type="match status" value="1"/>
</dbReference>
<dbReference type="SUPFAM" id="SSF56112">
    <property type="entry name" value="Protein kinase-like (PK-like)"/>
    <property type="match status" value="1"/>
</dbReference>
<evidence type="ECO:0000256" key="1">
    <source>
        <dbReference type="SAM" id="MobiDB-lite"/>
    </source>
</evidence>
<dbReference type="OrthoDB" id="2803482at2759"/>
<reference evidence="3 4" key="1">
    <citation type="journal article" date="2012" name="Appl. Environ. Microbiol.">
        <title>Short-read sequencing for genomic analysis of the brown rot fungus Fibroporia radiculosa.</title>
        <authorList>
            <person name="Tang J.D."/>
            <person name="Perkins A.D."/>
            <person name="Sonstegard T.S."/>
            <person name="Schroeder S.G."/>
            <person name="Burgess S.C."/>
            <person name="Diehl S.V."/>
        </authorList>
    </citation>
    <scope>NUCLEOTIDE SEQUENCE [LARGE SCALE GENOMIC DNA]</scope>
    <source>
        <strain evidence="3 4">TFFH 294</strain>
    </source>
</reference>
<sequence length="358" mass="40623">MPSAGAPNYQPDSPGSERGGTTRYLPDQGFLPPLGLGRGLPPLRKVHSRLMVRTYGWPTKYALSPDELLCVVADAVKGRKNSYLRDVLHRDVSEGNVLVVPVMVNGKRVFKGCLIDYDNAIKFSSHQTLADDPASGTRPFMSGELLRKRRYFVQPDETLSAPRHDAIHDMESFLWVLVYICLSRDGPAHRRRELWDNSEDAEPLRDNWRALFEGEFGYLAKRTLIDNRGEFKLCVLNFLPDYYKPLETVLAKLRDILETAYRSREFDHVHEDFIKAMEAARLKMEPIADPKHIELQKREIQGRQNDDIRTGDISPIPKGVNVGTAISSTTASRLQEPESPTPKRTKPTSDMLEVPLTR</sequence>
<feature type="compositionally biased region" description="Basic and acidic residues" evidence="1">
    <location>
        <begin position="299"/>
        <end position="310"/>
    </location>
</feature>
<dbReference type="InterPro" id="IPR011009">
    <property type="entry name" value="Kinase-like_dom_sf"/>
</dbReference>
<dbReference type="Proteomes" id="UP000006352">
    <property type="component" value="Unassembled WGS sequence"/>
</dbReference>
<name>J7RVI1_9APHY</name>
<dbReference type="PROSITE" id="PS00109">
    <property type="entry name" value="PROTEIN_KINASE_TYR"/>
    <property type="match status" value="1"/>
</dbReference>
<feature type="domain" description="Fungal-type protein kinase" evidence="2">
    <location>
        <begin position="44"/>
        <end position="181"/>
    </location>
</feature>
<dbReference type="PANTHER" id="PTHR38248:SF2">
    <property type="entry name" value="FUNK1 11"/>
    <property type="match status" value="1"/>
</dbReference>
<dbReference type="PANTHER" id="PTHR38248">
    <property type="entry name" value="FUNK1 6"/>
    <property type="match status" value="1"/>
</dbReference>
<dbReference type="InParanoid" id="J7RVI1"/>
<organism evidence="3 4">
    <name type="scientific">Fibroporia radiculosa</name>
    <dbReference type="NCBI Taxonomy" id="599839"/>
    <lineage>
        <taxon>Eukaryota</taxon>
        <taxon>Fungi</taxon>
        <taxon>Dikarya</taxon>
        <taxon>Basidiomycota</taxon>
        <taxon>Agaricomycotina</taxon>
        <taxon>Agaricomycetes</taxon>
        <taxon>Polyporales</taxon>
        <taxon>Fibroporiaceae</taxon>
        <taxon>Fibroporia</taxon>
    </lineage>
</organism>
<accession>J7RVI1</accession>
<dbReference type="GO" id="GO:0004672">
    <property type="term" value="F:protein kinase activity"/>
    <property type="evidence" value="ECO:0007669"/>
    <property type="project" value="InterPro"/>
</dbReference>
<dbReference type="InterPro" id="IPR040976">
    <property type="entry name" value="Pkinase_fungal"/>
</dbReference>
<dbReference type="RefSeq" id="XP_012176901.1">
    <property type="nucleotide sequence ID" value="XM_012321511.1"/>
</dbReference>
<proteinExistence type="predicted"/>
<protein>
    <recommendedName>
        <fullName evidence="2">Fungal-type protein kinase domain-containing protein</fullName>
    </recommendedName>
</protein>
<feature type="region of interest" description="Disordered" evidence="1">
    <location>
        <begin position="299"/>
        <end position="358"/>
    </location>
</feature>
<evidence type="ECO:0000313" key="4">
    <source>
        <dbReference type="Proteomes" id="UP000006352"/>
    </source>
</evidence>
<dbReference type="InterPro" id="IPR008266">
    <property type="entry name" value="Tyr_kinase_AS"/>
</dbReference>
<feature type="region of interest" description="Disordered" evidence="1">
    <location>
        <begin position="1"/>
        <end position="24"/>
    </location>
</feature>
<dbReference type="Gene3D" id="1.10.510.10">
    <property type="entry name" value="Transferase(Phosphotransferase) domain 1"/>
    <property type="match status" value="1"/>
</dbReference>
<keyword evidence="4" id="KW-1185">Reference proteome</keyword>
<feature type="compositionally biased region" description="Polar residues" evidence="1">
    <location>
        <begin position="324"/>
        <end position="333"/>
    </location>
</feature>
<evidence type="ECO:0000313" key="3">
    <source>
        <dbReference type="EMBL" id="CCM06880.1"/>
    </source>
</evidence>
<dbReference type="GeneID" id="24101780"/>
<gene>
    <name evidence="3" type="ORF">FIBRA_09189</name>
</gene>
<dbReference type="EMBL" id="HE797547">
    <property type="protein sequence ID" value="CCM06880.1"/>
    <property type="molecule type" value="Genomic_DNA"/>
</dbReference>
<evidence type="ECO:0000259" key="2">
    <source>
        <dbReference type="Pfam" id="PF17667"/>
    </source>
</evidence>
<dbReference type="AlphaFoldDB" id="J7RVI1"/>